<dbReference type="EMBL" id="LLXL01000065">
    <property type="protein sequence ID" value="PKK78879.1"/>
    <property type="molecule type" value="Genomic_DNA"/>
</dbReference>
<dbReference type="Proteomes" id="UP000233469">
    <property type="component" value="Unassembled WGS sequence"/>
</dbReference>
<reference evidence="1 2" key="2">
    <citation type="submission" date="2017-10" db="EMBL/GenBank/DDBJ databases">
        <title>Extensive intraspecific genome diversity in a model arbuscular mycorrhizal fungus.</title>
        <authorList>
            <person name="Chen E.C.H."/>
            <person name="Morin E."/>
            <person name="Baudet D."/>
            <person name="Noel J."/>
            <person name="Ndikumana S."/>
            <person name="Charron P."/>
            <person name="St-Onge C."/>
            <person name="Giorgi J."/>
            <person name="Grigoriev I.V."/>
            <person name="Roux C."/>
            <person name="Martin F.M."/>
            <person name="Corradi N."/>
        </authorList>
    </citation>
    <scope>NUCLEOTIDE SEQUENCE [LARGE SCALE GENOMIC DNA]</scope>
    <source>
        <strain evidence="1 2">C2</strain>
    </source>
</reference>
<sequence>AMHLAHCTEEDWPYLPLSLSWTLPAVYKRVFGGEWLTLSNYRRNLKTVKFIHIF</sequence>
<accession>A0A2N1NY98</accession>
<evidence type="ECO:0000313" key="1">
    <source>
        <dbReference type="EMBL" id="PKK78879.1"/>
    </source>
</evidence>
<organism evidence="1 2">
    <name type="scientific">Rhizophagus irregularis</name>
    <dbReference type="NCBI Taxonomy" id="588596"/>
    <lineage>
        <taxon>Eukaryota</taxon>
        <taxon>Fungi</taxon>
        <taxon>Fungi incertae sedis</taxon>
        <taxon>Mucoromycota</taxon>
        <taxon>Glomeromycotina</taxon>
        <taxon>Glomeromycetes</taxon>
        <taxon>Glomerales</taxon>
        <taxon>Glomeraceae</taxon>
        <taxon>Rhizophagus</taxon>
    </lineage>
</organism>
<feature type="non-terminal residue" evidence="1">
    <location>
        <position position="1"/>
    </location>
</feature>
<dbReference type="AlphaFoldDB" id="A0A2N1NY98"/>
<proteinExistence type="predicted"/>
<reference evidence="1 2" key="1">
    <citation type="submission" date="2016-04" db="EMBL/GenBank/DDBJ databases">
        <title>Genome analyses suggest a sexual origin of heterokaryosis in a supposedly ancient asexual fungus.</title>
        <authorList>
            <person name="Ropars J."/>
            <person name="Sedzielewska K."/>
            <person name="Noel J."/>
            <person name="Charron P."/>
            <person name="Farinelli L."/>
            <person name="Marton T."/>
            <person name="Kruger M."/>
            <person name="Pelin A."/>
            <person name="Brachmann A."/>
            <person name="Corradi N."/>
        </authorList>
    </citation>
    <scope>NUCLEOTIDE SEQUENCE [LARGE SCALE GENOMIC DNA]</scope>
    <source>
        <strain evidence="1 2">C2</strain>
    </source>
</reference>
<comment type="caution">
    <text evidence="1">The sequence shown here is derived from an EMBL/GenBank/DDBJ whole genome shotgun (WGS) entry which is preliminary data.</text>
</comment>
<evidence type="ECO:0000313" key="2">
    <source>
        <dbReference type="Proteomes" id="UP000233469"/>
    </source>
</evidence>
<gene>
    <name evidence="1" type="ORF">RhiirC2_728602</name>
</gene>
<name>A0A2N1NY98_9GLOM</name>
<protein>
    <submittedName>
        <fullName evidence="1">Uncharacterized protein</fullName>
    </submittedName>
</protein>